<evidence type="ECO:0000256" key="2">
    <source>
        <dbReference type="HAMAP-Rule" id="MF_00612"/>
    </source>
</evidence>
<accession>A0A4Y3QQS4</accession>
<comment type="similarity">
    <text evidence="1 2">Belongs to the UPF0225 family.</text>
</comment>
<dbReference type="HAMAP" id="MF_00612">
    <property type="entry name" value="UPF0225"/>
    <property type="match status" value="1"/>
</dbReference>
<dbReference type="Gene3D" id="3.10.450.50">
    <property type="match status" value="1"/>
</dbReference>
<dbReference type="PANTHER" id="PTHR33747:SF1">
    <property type="entry name" value="ADENYLATE CYCLASE-ASSOCIATED CAP C-TERMINAL DOMAIN-CONTAINING PROTEIN"/>
    <property type="match status" value="1"/>
</dbReference>
<reference evidence="5 6" key="1">
    <citation type="submission" date="2019-06" db="EMBL/GenBank/DDBJ databases">
        <title>Whole genome shotgun sequence of Streptomyces cacaoi subsp. cacaoi NBRC 12748.</title>
        <authorList>
            <person name="Hosoyama A."/>
            <person name="Uohara A."/>
            <person name="Ohji S."/>
            <person name="Ichikawa N."/>
        </authorList>
    </citation>
    <scope>NUCLEOTIDE SEQUENCE [LARGE SCALE GENOMIC DNA]</scope>
    <source>
        <strain evidence="5 6">NBRC 12748</strain>
    </source>
</reference>
<dbReference type="PANTHER" id="PTHR33747">
    <property type="entry name" value="UPF0225 PROTEIN SCO1677"/>
    <property type="match status" value="1"/>
</dbReference>
<gene>
    <name evidence="5" type="ORF">SCA03_01020</name>
</gene>
<evidence type="ECO:0000256" key="3">
    <source>
        <dbReference type="SAM" id="MobiDB-lite"/>
    </source>
</evidence>
<evidence type="ECO:0000313" key="6">
    <source>
        <dbReference type="Proteomes" id="UP000319210"/>
    </source>
</evidence>
<evidence type="ECO:0000256" key="1">
    <source>
        <dbReference type="ARBA" id="ARBA00010839"/>
    </source>
</evidence>
<dbReference type="Pfam" id="PF02810">
    <property type="entry name" value="SEC-C"/>
    <property type="match status" value="1"/>
</dbReference>
<keyword evidence="6" id="KW-1185">Reference proteome</keyword>
<dbReference type="OrthoDB" id="21421at2"/>
<dbReference type="Pfam" id="PF17775">
    <property type="entry name" value="YchJ_M-like"/>
    <property type="match status" value="1"/>
</dbReference>
<sequence length="146" mass="15496">MSSRKSGRRPRPGARTAPPGPPGPCPCGSGTPFGDCCGRAHGGRPAATAEALMRSRYSAFVVGDAGYLLRTWHPATRPARLDVEGTADGPRWTGLEILTTTGGSAFHAEGTVAFRAHYTTADGPGVQEEHSRFLRHEGLWVYHSAL</sequence>
<proteinExistence type="inferred from homology"/>
<dbReference type="AlphaFoldDB" id="A0A4Y3QQS4"/>
<dbReference type="InterPro" id="IPR048469">
    <property type="entry name" value="YchJ-like_M"/>
</dbReference>
<feature type="compositionally biased region" description="Basic residues" evidence="3">
    <location>
        <begin position="1"/>
        <end position="12"/>
    </location>
</feature>
<organism evidence="5 6">
    <name type="scientific">Streptomyces cacaoi</name>
    <dbReference type="NCBI Taxonomy" id="1898"/>
    <lineage>
        <taxon>Bacteria</taxon>
        <taxon>Bacillati</taxon>
        <taxon>Actinomycetota</taxon>
        <taxon>Actinomycetes</taxon>
        <taxon>Kitasatosporales</taxon>
        <taxon>Streptomycetaceae</taxon>
        <taxon>Streptomyces</taxon>
    </lineage>
</organism>
<dbReference type="Proteomes" id="UP000319210">
    <property type="component" value="Unassembled WGS sequence"/>
</dbReference>
<evidence type="ECO:0000259" key="4">
    <source>
        <dbReference type="Pfam" id="PF17775"/>
    </source>
</evidence>
<protein>
    <recommendedName>
        <fullName evidence="2">UPF0225 protein SCA03_01020</fullName>
    </recommendedName>
</protein>
<feature type="domain" description="YchJ-like middle NTF2-like" evidence="4">
    <location>
        <begin position="48"/>
        <end position="144"/>
    </location>
</feature>
<dbReference type="InterPro" id="IPR032710">
    <property type="entry name" value="NTF2-like_dom_sf"/>
</dbReference>
<dbReference type="SUPFAM" id="SSF54427">
    <property type="entry name" value="NTF2-like"/>
    <property type="match status" value="1"/>
</dbReference>
<dbReference type="EMBL" id="BJMM01000001">
    <property type="protein sequence ID" value="GEB47551.1"/>
    <property type="molecule type" value="Genomic_DNA"/>
</dbReference>
<name>A0A4Y3QQS4_STRCI</name>
<dbReference type="InterPro" id="IPR023006">
    <property type="entry name" value="YchJ-like"/>
</dbReference>
<evidence type="ECO:0000313" key="5">
    <source>
        <dbReference type="EMBL" id="GEB47551.1"/>
    </source>
</evidence>
<comment type="caution">
    <text evidence="5">The sequence shown here is derived from an EMBL/GenBank/DDBJ whole genome shotgun (WGS) entry which is preliminary data.</text>
</comment>
<dbReference type="RefSeq" id="WP_141275150.1">
    <property type="nucleotide sequence ID" value="NZ_BJMM01000001.1"/>
</dbReference>
<feature type="region of interest" description="Disordered" evidence="3">
    <location>
        <begin position="1"/>
        <end position="25"/>
    </location>
</feature>
<dbReference type="InterPro" id="IPR004027">
    <property type="entry name" value="SEC_C_motif"/>
</dbReference>